<sequence>MIFANPALLGMLKIPALDVFVDAPFDCCPNPFYQFLIFMIYDHATSSYVPILYALMTSKCKKAYWQVFNQVAVLPQRKIKVRTYCTDYEIALMDQIDVQFGGLNGCTHVDCFFHRKQAW</sequence>
<keyword evidence="1" id="KW-0732">Signal</keyword>
<feature type="chain" id="PRO_5044851378" description="MULE transposase domain-containing protein" evidence="1">
    <location>
        <begin position="19"/>
        <end position="119"/>
    </location>
</feature>
<evidence type="ECO:0000256" key="1">
    <source>
        <dbReference type="SAM" id="SignalP"/>
    </source>
</evidence>
<comment type="caution">
    <text evidence="2">The sequence shown here is derived from an EMBL/GenBank/DDBJ whole genome shotgun (WGS) entry which is preliminary data.</text>
</comment>
<evidence type="ECO:0000313" key="3">
    <source>
        <dbReference type="Proteomes" id="UP001530377"/>
    </source>
</evidence>
<dbReference type="AlphaFoldDB" id="A0ABD3SH68"/>
<organism evidence="2 3">
    <name type="scientific">Cyclostephanos tholiformis</name>
    <dbReference type="NCBI Taxonomy" id="382380"/>
    <lineage>
        <taxon>Eukaryota</taxon>
        <taxon>Sar</taxon>
        <taxon>Stramenopiles</taxon>
        <taxon>Ochrophyta</taxon>
        <taxon>Bacillariophyta</taxon>
        <taxon>Coscinodiscophyceae</taxon>
        <taxon>Thalassiosirophycidae</taxon>
        <taxon>Stephanodiscales</taxon>
        <taxon>Stephanodiscaceae</taxon>
        <taxon>Cyclostephanos</taxon>
    </lineage>
</organism>
<dbReference type="Proteomes" id="UP001530377">
    <property type="component" value="Unassembled WGS sequence"/>
</dbReference>
<reference evidence="2 3" key="1">
    <citation type="submission" date="2024-10" db="EMBL/GenBank/DDBJ databases">
        <title>Updated reference genomes for cyclostephanoid diatoms.</title>
        <authorList>
            <person name="Roberts W.R."/>
            <person name="Alverson A.J."/>
        </authorList>
    </citation>
    <scope>NUCLEOTIDE SEQUENCE [LARGE SCALE GENOMIC DNA]</scope>
    <source>
        <strain evidence="2 3">AJA228-03</strain>
    </source>
</reference>
<proteinExistence type="predicted"/>
<accession>A0ABD3SH68</accession>
<protein>
    <recommendedName>
        <fullName evidence="4">MULE transposase domain-containing protein</fullName>
    </recommendedName>
</protein>
<evidence type="ECO:0008006" key="4">
    <source>
        <dbReference type="Google" id="ProtNLM"/>
    </source>
</evidence>
<dbReference type="EMBL" id="JALLPB020000033">
    <property type="protein sequence ID" value="KAL3823633.1"/>
    <property type="molecule type" value="Genomic_DNA"/>
</dbReference>
<evidence type="ECO:0000313" key="2">
    <source>
        <dbReference type="EMBL" id="KAL3823633.1"/>
    </source>
</evidence>
<gene>
    <name evidence="2" type="ORF">ACHAXA_005614</name>
</gene>
<feature type="signal peptide" evidence="1">
    <location>
        <begin position="1"/>
        <end position="18"/>
    </location>
</feature>
<keyword evidence="3" id="KW-1185">Reference proteome</keyword>
<name>A0ABD3SH68_9STRA</name>